<protein>
    <submittedName>
        <fullName evidence="11">Importin 4</fullName>
    </submittedName>
</protein>
<keyword evidence="4" id="KW-0963">Cytoplasm</keyword>
<feature type="domain" description="Importin N-terminal" evidence="10">
    <location>
        <begin position="23"/>
        <end position="89"/>
    </location>
</feature>
<dbReference type="PROSITE" id="PS50166">
    <property type="entry name" value="IMPORTIN_B_NT"/>
    <property type="match status" value="1"/>
</dbReference>
<organism evidence="11 12">
    <name type="scientific">Oncorhynchus kisutch</name>
    <name type="common">Coho salmon</name>
    <name type="synonym">Salmo kisutch</name>
    <dbReference type="NCBI Taxonomy" id="8019"/>
    <lineage>
        <taxon>Eukaryota</taxon>
        <taxon>Metazoa</taxon>
        <taxon>Chordata</taxon>
        <taxon>Craniata</taxon>
        <taxon>Vertebrata</taxon>
        <taxon>Euteleostomi</taxon>
        <taxon>Actinopterygii</taxon>
        <taxon>Neopterygii</taxon>
        <taxon>Teleostei</taxon>
        <taxon>Protacanthopterygii</taxon>
        <taxon>Salmoniformes</taxon>
        <taxon>Salmonidae</taxon>
        <taxon>Salmoninae</taxon>
        <taxon>Oncorhynchus</taxon>
    </lineage>
</organism>
<dbReference type="Gene3D" id="1.25.10.10">
    <property type="entry name" value="Leucine-rich Repeat Variant"/>
    <property type="match status" value="1"/>
</dbReference>
<name>A0A8C7KTU0_ONCKI</name>
<dbReference type="SMART" id="SM00913">
    <property type="entry name" value="IBN_N"/>
    <property type="match status" value="2"/>
</dbReference>
<dbReference type="InterPro" id="IPR057672">
    <property type="entry name" value="TPR_IPO4/5"/>
</dbReference>
<comment type="subcellular location">
    <subcellularLocation>
        <location evidence="2">Cytoplasm</location>
    </subcellularLocation>
    <subcellularLocation>
        <location evidence="1">Nucleus</location>
    </subcellularLocation>
</comment>
<sequence>MSGELEQILLQLTQPDNAIIQQATAQLKLAFKDPAIIPALCAVMTGSQNPQIRQSAAVMLRMRVKKHWKKISLDHRESLKAVVLQAFQQETEHTVRHSLSQLSAVMVKHETPDRWPALFTLLNQSTKSNNPTDRQVGLLLLSKVVESNPEPFKPHYRQLLQLFGTVLQDLDNPTAMYYCILTLTAMTAYTGTEEMNLMRALIPRLIIALKHLIKADQGQASDAMEVFDELMESEVSIIVPHIAEIVHFCLEVSADTTLTDSLRVKALSCIAFLIRLKSKTVLKQKLLNPILQTVFPVLSAAPPPGEEDPEDEENGDEGDTDNESPKHFAAQVIDTMALHMPPEKLFQQLMPLTQVCLASENPYERKAGLMCMAVLAEGCADHIRTKLLSSMLQTVCQSLSDNNQVVRSAGLFALGQFSEHLQPEVSKYCAELMPLLLGYMSALNQAKIGHITKAFYALENFMENLGSEIEPYLPTLMETMLSALSNAENLKLKELAVSAIGAIANAAKEKLVPYFPPVIESLKGFLTDTRDEMRALQTQALDTLSVLARTIGKDVFSPLAAECVQLGLNLTNAIDDPDLRRCTYSLFSAVSTVSPDCLSPHLTAITTIMLLSLKSTEGVTAHLEEDKTFVLLDDDDDDDAEGDAILDDEGADTVDPDTAGFSVENAYIDEKEDTCDALGEIAFNTGAAFQPFLESSFQQVYELRDFPHEDVRRAAFGAMGQFCRAQHKVWQENPTEANHQAMQKLLGVVLPSFLEAVRGERERQVVMGVLEAMNAVLKACQGEALQSPGRLQEISQAIRDVLKKRTVCQDGGGDEADDDEQQAEYDAMLQEFAGEGIPLLASAVPADTFQPHLNELLPLIMNKAKSSCTVADRSFSVGTLGEILQSLVSVSGGRACAGKLSNRLLPVLVAGVRDSDSEVRNNSVFGLGALAQAAGPLVAQDYPMMLSLFSNLLSKEQDRRVIDNLCAALCRMIMSHMEGVPLEQVFPALLACLPLKEDMEENKTVYSCLAMLYSQNPAMVVSQIKPIVSASSHVLGTKDLDPETQNTLVMLLRDVAQRHSQKFEGAVRSLPAEQKMKLTAAVSQS</sequence>
<dbReference type="Ensembl" id="ENSOKIT00005112110.1">
    <property type="protein sequence ID" value="ENSOKIP00005104614.1"/>
    <property type="gene ID" value="ENSOKIG00005045553.1"/>
</dbReference>
<evidence type="ECO:0000256" key="3">
    <source>
        <dbReference type="ARBA" id="ARBA00022448"/>
    </source>
</evidence>
<evidence type="ECO:0000256" key="9">
    <source>
        <dbReference type="SAM" id="MobiDB-lite"/>
    </source>
</evidence>
<dbReference type="InterPro" id="IPR021133">
    <property type="entry name" value="HEAT_type_2"/>
</dbReference>
<dbReference type="GeneTree" id="ENSGT00550000075074"/>
<dbReference type="InterPro" id="IPR040122">
    <property type="entry name" value="Importin_beta"/>
</dbReference>
<dbReference type="PANTHER" id="PTHR10527">
    <property type="entry name" value="IMPORTIN BETA"/>
    <property type="match status" value="1"/>
</dbReference>
<proteinExistence type="predicted"/>
<dbReference type="AlphaFoldDB" id="A0A8C7KTU0"/>
<evidence type="ECO:0000256" key="7">
    <source>
        <dbReference type="ARBA" id="ARBA00023242"/>
    </source>
</evidence>
<evidence type="ECO:0000256" key="8">
    <source>
        <dbReference type="PROSITE-ProRule" id="PRU00103"/>
    </source>
</evidence>
<dbReference type="GO" id="GO:0006606">
    <property type="term" value="P:protein import into nucleus"/>
    <property type="evidence" value="ECO:0007669"/>
    <property type="project" value="InterPro"/>
</dbReference>
<dbReference type="RefSeq" id="XP_020350091.1">
    <property type="nucleotide sequence ID" value="XM_020494502.2"/>
</dbReference>
<evidence type="ECO:0000256" key="1">
    <source>
        <dbReference type="ARBA" id="ARBA00004123"/>
    </source>
</evidence>
<dbReference type="GO" id="GO:0005737">
    <property type="term" value="C:cytoplasm"/>
    <property type="evidence" value="ECO:0007669"/>
    <property type="project" value="UniProtKB-SubCell"/>
</dbReference>
<keyword evidence="12" id="KW-1185">Reference proteome</keyword>
<accession>A0A8C7KTU0</accession>
<keyword evidence="7" id="KW-0539">Nucleus</keyword>
<feature type="repeat" description="HEAT" evidence="8">
    <location>
        <begin position="904"/>
        <end position="942"/>
    </location>
</feature>
<evidence type="ECO:0000313" key="11">
    <source>
        <dbReference type="Ensembl" id="ENSOKIP00005104614.1"/>
    </source>
</evidence>
<dbReference type="GeneID" id="109899345"/>
<dbReference type="InterPro" id="IPR011989">
    <property type="entry name" value="ARM-like"/>
</dbReference>
<feature type="compositionally biased region" description="Acidic residues" evidence="9">
    <location>
        <begin position="305"/>
        <end position="322"/>
    </location>
</feature>
<dbReference type="PROSITE" id="PS50077">
    <property type="entry name" value="HEAT_REPEAT"/>
    <property type="match status" value="1"/>
</dbReference>
<keyword evidence="5" id="KW-0677">Repeat</keyword>
<evidence type="ECO:0000256" key="2">
    <source>
        <dbReference type="ARBA" id="ARBA00004496"/>
    </source>
</evidence>
<dbReference type="Pfam" id="PF25780">
    <property type="entry name" value="TPR_IPO5"/>
    <property type="match status" value="1"/>
</dbReference>
<evidence type="ECO:0000259" key="10">
    <source>
        <dbReference type="PROSITE" id="PS50166"/>
    </source>
</evidence>
<dbReference type="Pfam" id="PF25574">
    <property type="entry name" value="TPR_IMB1"/>
    <property type="match status" value="1"/>
</dbReference>
<dbReference type="GO" id="GO:0031267">
    <property type="term" value="F:small GTPase binding"/>
    <property type="evidence" value="ECO:0007669"/>
    <property type="project" value="InterPro"/>
</dbReference>
<dbReference type="Proteomes" id="UP000694557">
    <property type="component" value="Unassembled WGS sequence"/>
</dbReference>
<dbReference type="InterPro" id="IPR001494">
    <property type="entry name" value="Importin-beta_N"/>
</dbReference>
<dbReference type="SMART" id="SM01349">
    <property type="entry name" value="TOG"/>
    <property type="match status" value="1"/>
</dbReference>
<evidence type="ECO:0000256" key="4">
    <source>
        <dbReference type="ARBA" id="ARBA00022490"/>
    </source>
</evidence>
<dbReference type="InterPro" id="IPR034085">
    <property type="entry name" value="TOG"/>
</dbReference>
<dbReference type="InterPro" id="IPR058584">
    <property type="entry name" value="IMB1_TNPO1-like_TPR"/>
</dbReference>
<evidence type="ECO:0000313" key="12">
    <source>
        <dbReference type="Proteomes" id="UP000694557"/>
    </source>
</evidence>
<dbReference type="Pfam" id="PF03810">
    <property type="entry name" value="IBN_N"/>
    <property type="match status" value="1"/>
</dbReference>
<gene>
    <name evidence="11" type="primary">IPO4</name>
    <name evidence="11" type="synonym">ipo4</name>
</gene>
<dbReference type="InterPro" id="IPR016024">
    <property type="entry name" value="ARM-type_fold"/>
</dbReference>
<evidence type="ECO:0000256" key="6">
    <source>
        <dbReference type="ARBA" id="ARBA00022927"/>
    </source>
</evidence>
<feature type="region of interest" description="Disordered" evidence="9">
    <location>
        <begin position="298"/>
        <end position="324"/>
    </location>
</feature>
<reference evidence="11" key="2">
    <citation type="submission" date="2025-09" db="UniProtKB">
        <authorList>
            <consortium name="Ensembl"/>
        </authorList>
    </citation>
    <scope>IDENTIFICATION</scope>
</reference>
<dbReference type="SUPFAM" id="SSF48371">
    <property type="entry name" value="ARM repeat"/>
    <property type="match status" value="1"/>
</dbReference>
<reference evidence="11" key="1">
    <citation type="submission" date="2025-08" db="UniProtKB">
        <authorList>
            <consortium name="Ensembl"/>
        </authorList>
    </citation>
    <scope>IDENTIFICATION</scope>
</reference>
<keyword evidence="6" id="KW-0653">Protein transport</keyword>
<evidence type="ECO:0000256" key="5">
    <source>
        <dbReference type="ARBA" id="ARBA00022737"/>
    </source>
</evidence>
<keyword evidence="3" id="KW-0813">Transport</keyword>